<feature type="domain" description="UCH catalytic" evidence="9">
    <location>
        <begin position="14"/>
        <end position="244"/>
    </location>
</feature>
<keyword evidence="3 7" id="KW-0645">Protease</keyword>
<proteinExistence type="inferred from homology"/>
<keyword evidence="5 7" id="KW-0378">Hydrolase</keyword>
<reference evidence="10 11" key="2">
    <citation type="journal article" date="2017" name="Sci. Rep.">
        <title>Ant-infecting Ophiocordyceps genomes reveal a high diversity of potential behavioral manipulation genes and a possible major role for enterotoxins.</title>
        <authorList>
            <person name="de Bekker C."/>
            <person name="Ohm R.A."/>
            <person name="Evans H.C."/>
            <person name="Brachmann A."/>
            <person name="Hughes D.P."/>
        </authorList>
    </citation>
    <scope>NUCLEOTIDE SEQUENCE [LARGE SCALE GENOMIC DNA]</scope>
    <source>
        <strain evidence="10 11">SC16a</strain>
    </source>
</reference>
<evidence type="ECO:0000256" key="3">
    <source>
        <dbReference type="ARBA" id="ARBA00022670"/>
    </source>
</evidence>
<dbReference type="GO" id="GO:0016579">
    <property type="term" value="P:protein deubiquitination"/>
    <property type="evidence" value="ECO:0007669"/>
    <property type="project" value="TreeGrafter"/>
</dbReference>
<dbReference type="InterPro" id="IPR057254">
    <property type="entry name" value="UCH_AS"/>
</dbReference>
<dbReference type="FunFam" id="3.40.532.10:FF:000008">
    <property type="entry name" value="Ubiquitin carboxyl-terminal hydrolase"/>
    <property type="match status" value="1"/>
</dbReference>
<evidence type="ECO:0000256" key="7">
    <source>
        <dbReference type="PROSITE-ProRule" id="PRU01393"/>
    </source>
</evidence>
<keyword evidence="11" id="KW-1185">Reference proteome</keyword>
<evidence type="ECO:0000256" key="5">
    <source>
        <dbReference type="ARBA" id="ARBA00022801"/>
    </source>
</evidence>
<feature type="site" description="Important for enzyme activity" evidence="7">
    <location>
        <position position="196"/>
    </location>
</feature>
<feature type="active site" description="Nucleophile" evidence="7">
    <location>
        <position position="106"/>
    </location>
</feature>
<dbReference type="PROSITE" id="PS52048">
    <property type="entry name" value="UCH_DOMAIN"/>
    <property type="match status" value="1"/>
</dbReference>
<evidence type="ECO:0000259" key="9">
    <source>
        <dbReference type="PROSITE" id="PS52048"/>
    </source>
</evidence>
<organism evidence="10 11">
    <name type="scientific">Ophiocordyceps unilateralis</name>
    <name type="common">Zombie-ant fungus</name>
    <name type="synonym">Torrubia unilateralis</name>
    <dbReference type="NCBI Taxonomy" id="268505"/>
    <lineage>
        <taxon>Eukaryota</taxon>
        <taxon>Fungi</taxon>
        <taxon>Dikarya</taxon>
        <taxon>Ascomycota</taxon>
        <taxon>Pezizomycotina</taxon>
        <taxon>Sordariomycetes</taxon>
        <taxon>Hypocreomycetidae</taxon>
        <taxon>Hypocreales</taxon>
        <taxon>Ophiocordycipitaceae</taxon>
        <taxon>Ophiocordyceps</taxon>
    </lineage>
</organism>
<dbReference type="Gene3D" id="3.40.532.10">
    <property type="entry name" value="Peptidase C12, ubiquitin carboxyl-terminal hydrolase"/>
    <property type="match status" value="1"/>
</dbReference>
<dbReference type="Pfam" id="PF01088">
    <property type="entry name" value="Peptidase_C12"/>
    <property type="match status" value="1"/>
</dbReference>
<evidence type="ECO:0000256" key="6">
    <source>
        <dbReference type="ARBA" id="ARBA00022807"/>
    </source>
</evidence>
<gene>
    <name evidence="10" type="ORF">XA68_17080</name>
</gene>
<evidence type="ECO:0000313" key="11">
    <source>
        <dbReference type="Proteomes" id="UP000037136"/>
    </source>
</evidence>
<dbReference type="AlphaFoldDB" id="A0A2A9P3M1"/>
<keyword evidence="4 7" id="KW-0833">Ubl conjugation pathway</keyword>
<evidence type="ECO:0000256" key="4">
    <source>
        <dbReference type="ARBA" id="ARBA00022786"/>
    </source>
</evidence>
<dbReference type="InterPro" id="IPR038765">
    <property type="entry name" value="Papain-like_cys_pep_sf"/>
</dbReference>
<dbReference type="GO" id="GO:0005737">
    <property type="term" value="C:cytoplasm"/>
    <property type="evidence" value="ECO:0007669"/>
    <property type="project" value="TreeGrafter"/>
</dbReference>
<dbReference type="InterPro" id="IPR001578">
    <property type="entry name" value="Peptidase_C12_UCH"/>
</dbReference>
<dbReference type="CDD" id="cd09616">
    <property type="entry name" value="Peptidase_C12_UCH_L1_L3"/>
    <property type="match status" value="1"/>
</dbReference>
<dbReference type="PANTHER" id="PTHR10589:SF17">
    <property type="entry name" value="UBIQUITIN CARBOXYL-TERMINAL HYDROLASE"/>
    <property type="match status" value="1"/>
</dbReference>
<dbReference type="OrthoDB" id="427186at2759"/>
<dbReference type="EC" id="3.4.19.12" evidence="8"/>
<comment type="caution">
    <text evidence="10">The sequence shown here is derived from an EMBL/GenBank/DDBJ whole genome shotgun (WGS) entry which is preliminary data.</text>
</comment>
<evidence type="ECO:0000256" key="8">
    <source>
        <dbReference type="RuleBase" id="RU361215"/>
    </source>
</evidence>
<dbReference type="SUPFAM" id="SSF54001">
    <property type="entry name" value="Cysteine proteinases"/>
    <property type="match status" value="1"/>
</dbReference>
<evidence type="ECO:0000313" key="10">
    <source>
        <dbReference type="EMBL" id="PFH56085.1"/>
    </source>
</evidence>
<evidence type="ECO:0000256" key="2">
    <source>
        <dbReference type="ARBA" id="ARBA00009326"/>
    </source>
</evidence>
<dbReference type="GO" id="GO:0004843">
    <property type="term" value="F:cysteine-type deubiquitinase activity"/>
    <property type="evidence" value="ECO:0007669"/>
    <property type="project" value="UniProtKB-UniRule"/>
</dbReference>
<dbReference type="GO" id="GO:0006511">
    <property type="term" value="P:ubiquitin-dependent protein catabolic process"/>
    <property type="evidence" value="ECO:0007669"/>
    <property type="project" value="UniProtKB-UniRule"/>
</dbReference>
<keyword evidence="6 7" id="KW-0788">Thiol protease</keyword>
<accession>A0A2A9P3M1</accession>
<name>A0A2A9P3M1_OPHUN</name>
<dbReference type="PROSITE" id="PS00140">
    <property type="entry name" value="UCH_1"/>
    <property type="match status" value="1"/>
</dbReference>
<protein>
    <recommendedName>
        <fullName evidence="8">Ubiquitin carboxyl-terminal hydrolase</fullName>
        <ecNumber evidence="8">3.4.19.12</ecNumber>
    </recommendedName>
</protein>
<evidence type="ECO:0000256" key="1">
    <source>
        <dbReference type="ARBA" id="ARBA00000707"/>
    </source>
</evidence>
<reference evidence="10 11" key="1">
    <citation type="journal article" date="2015" name="BMC Genomics">
        <title>Gene expression during zombie ant biting behavior reflects the complexity underlying fungal parasitic behavioral manipulation.</title>
        <authorList>
            <person name="de Bekker C."/>
            <person name="Ohm R.A."/>
            <person name="Loreto R.G."/>
            <person name="Sebastian A."/>
            <person name="Albert I."/>
            <person name="Merrow M."/>
            <person name="Brachmann A."/>
            <person name="Hughes D.P."/>
        </authorList>
    </citation>
    <scope>NUCLEOTIDE SEQUENCE [LARGE SCALE GENOMIC DNA]</scope>
    <source>
        <strain evidence="10 11">SC16a</strain>
    </source>
</reference>
<dbReference type="STRING" id="268505.A0A2A9P3M1"/>
<feature type="active site" description="Proton donor" evidence="7">
    <location>
        <position position="180"/>
    </location>
</feature>
<dbReference type="PRINTS" id="PR00707">
    <property type="entry name" value="UBCTHYDRLASE"/>
</dbReference>
<comment type="similarity">
    <text evidence="2 7 8">Belongs to the peptidase C12 family.</text>
</comment>
<dbReference type="EMBL" id="LAZP02000666">
    <property type="protein sequence ID" value="PFH56085.1"/>
    <property type="molecule type" value="Genomic_DNA"/>
</dbReference>
<dbReference type="PANTHER" id="PTHR10589">
    <property type="entry name" value="UBIQUITIN CARBOXYL-TERMINAL HYDROLASE"/>
    <property type="match status" value="1"/>
</dbReference>
<dbReference type="Proteomes" id="UP000037136">
    <property type="component" value="Unassembled WGS sequence"/>
</dbReference>
<sequence length="247" mass="26422">MSHTNPDPGDQAPAFIPLEANPQLMTTLIHKLGVSPALQMHDVYSLTDPDMLAFIPRPVLALLLVFPVSAAYESHRLAEDSLVKEYSGKGEGEPVVWWKQTIRNACGLMGVLHAVSNGPATNFIEKDSTLDKLIKRAVPLAPSERSALLEKTPELAAAHKEAASVGDTAAPDANDSVDLHYVCFVKGADGGLWELDGRRKGPIQRGDLDADEDVLSPKGLALGVLKFLEREGGDLRFSAVALAGALD</sequence>
<comment type="catalytic activity">
    <reaction evidence="1 7 8">
        <text>Thiol-dependent hydrolysis of ester, thioester, amide, peptide and isopeptide bonds formed by the C-terminal Gly of ubiquitin (a 76-residue protein attached to proteins as an intracellular targeting signal).</text>
        <dbReference type="EC" id="3.4.19.12"/>
    </reaction>
</comment>
<dbReference type="InterPro" id="IPR036959">
    <property type="entry name" value="Peptidase_C12_UCH_sf"/>
</dbReference>
<feature type="site" description="Transition state stabilizer" evidence="7">
    <location>
        <position position="100"/>
    </location>
</feature>